<dbReference type="PRINTS" id="PR00411">
    <property type="entry name" value="PNDRDTASEI"/>
</dbReference>
<dbReference type="Pfam" id="PF02852">
    <property type="entry name" value="Pyr_redox_dim"/>
    <property type="match status" value="1"/>
</dbReference>
<evidence type="ECO:0000256" key="3">
    <source>
        <dbReference type="ARBA" id="ARBA00022827"/>
    </source>
</evidence>
<feature type="disulfide bond" description="Redox-active" evidence="7">
    <location>
        <begin position="41"/>
        <end position="46"/>
    </location>
</feature>
<comment type="cofactor">
    <cofactor evidence="6">
        <name>FAD</name>
        <dbReference type="ChEBI" id="CHEBI:57692"/>
    </cofactor>
    <text evidence="6">Binds 1 FAD per subunit.</text>
</comment>
<dbReference type="PIRSF" id="PIRSF000350">
    <property type="entry name" value="Mercury_reductase_MerA"/>
    <property type="match status" value="1"/>
</dbReference>
<dbReference type="Gene3D" id="3.50.50.60">
    <property type="entry name" value="FAD/NAD(P)-binding domain"/>
    <property type="match status" value="2"/>
</dbReference>
<dbReference type="RefSeq" id="WP_089911208.1">
    <property type="nucleotide sequence ID" value="NZ_FOBB01000002.1"/>
</dbReference>
<dbReference type="InterPro" id="IPR004099">
    <property type="entry name" value="Pyr_nucl-diS_OxRdtase_dimer"/>
</dbReference>
<keyword evidence="3 6" id="KW-0274">FAD</keyword>
<proteinExistence type="inferred from homology"/>
<dbReference type="AlphaFoldDB" id="A0A1H7SM45"/>
<dbReference type="PRINTS" id="PR00368">
    <property type="entry name" value="FADPNR"/>
</dbReference>
<evidence type="ECO:0000313" key="11">
    <source>
        <dbReference type="Proteomes" id="UP000198984"/>
    </source>
</evidence>
<keyword evidence="6" id="KW-0520">NAD</keyword>
<feature type="binding site" evidence="6">
    <location>
        <position position="203"/>
    </location>
    <ligand>
        <name>NAD(+)</name>
        <dbReference type="ChEBI" id="CHEBI:57540"/>
    </ligand>
</feature>
<keyword evidence="4" id="KW-0560">Oxidoreductase</keyword>
<keyword evidence="2" id="KW-0285">Flavoprotein</keyword>
<evidence type="ECO:0000259" key="9">
    <source>
        <dbReference type="Pfam" id="PF07992"/>
    </source>
</evidence>
<dbReference type="Gene3D" id="3.30.390.30">
    <property type="match status" value="1"/>
</dbReference>
<accession>A0A1H7SM45</accession>
<dbReference type="GO" id="GO:0050660">
    <property type="term" value="F:flavin adenine dinucleotide binding"/>
    <property type="evidence" value="ECO:0007669"/>
    <property type="project" value="TreeGrafter"/>
</dbReference>
<dbReference type="EMBL" id="FOBB01000002">
    <property type="protein sequence ID" value="SEL73593.1"/>
    <property type="molecule type" value="Genomic_DNA"/>
</dbReference>
<feature type="domain" description="FAD/NAD(P)-binding" evidence="9">
    <location>
        <begin position="5"/>
        <end position="322"/>
    </location>
</feature>
<feature type="binding site" evidence="6">
    <location>
        <begin position="180"/>
        <end position="187"/>
    </location>
    <ligand>
        <name>NAD(+)</name>
        <dbReference type="ChEBI" id="CHEBI:57540"/>
    </ligand>
</feature>
<reference evidence="10 11" key="1">
    <citation type="submission" date="2016-10" db="EMBL/GenBank/DDBJ databases">
        <authorList>
            <person name="de Groot N.N."/>
        </authorList>
    </citation>
    <scope>NUCLEOTIDE SEQUENCE [LARGE SCALE GENOMIC DNA]</scope>
    <source>
        <strain evidence="10 11">DSM 21039</strain>
    </source>
</reference>
<dbReference type="SUPFAM" id="SSF55424">
    <property type="entry name" value="FAD/NAD-linked reductases, dimerisation (C-terminal) domain"/>
    <property type="match status" value="1"/>
</dbReference>
<feature type="binding site" evidence="6">
    <location>
        <position position="50"/>
    </location>
    <ligand>
        <name>FAD</name>
        <dbReference type="ChEBI" id="CHEBI:57692"/>
    </ligand>
</feature>
<evidence type="ECO:0000259" key="8">
    <source>
        <dbReference type="Pfam" id="PF02852"/>
    </source>
</evidence>
<gene>
    <name evidence="10" type="ORF">SAMN04488505_102977</name>
</gene>
<evidence type="ECO:0000256" key="4">
    <source>
        <dbReference type="ARBA" id="ARBA00023002"/>
    </source>
</evidence>
<evidence type="ECO:0000313" key="10">
    <source>
        <dbReference type="EMBL" id="SEL73593.1"/>
    </source>
</evidence>
<keyword evidence="11" id="KW-1185">Reference proteome</keyword>
<dbReference type="InterPro" id="IPR023753">
    <property type="entry name" value="FAD/NAD-binding_dom"/>
</dbReference>
<dbReference type="STRING" id="573321.SAMN04488505_102977"/>
<dbReference type="FunFam" id="3.30.390.30:FF:000001">
    <property type="entry name" value="Dihydrolipoyl dehydrogenase"/>
    <property type="match status" value="1"/>
</dbReference>
<dbReference type="GO" id="GO:0003955">
    <property type="term" value="F:NAD(P)H dehydrogenase (quinone) activity"/>
    <property type="evidence" value="ECO:0007669"/>
    <property type="project" value="TreeGrafter"/>
</dbReference>
<evidence type="ECO:0000256" key="2">
    <source>
        <dbReference type="ARBA" id="ARBA00022630"/>
    </source>
</evidence>
<keyword evidence="6" id="KW-0547">Nucleotide-binding</keyword>
<dbReference type="InterPro" id="IPR001100">
    <property type="entry name" value="Pyr_nuc-diS_OxRdtase"/>
</dbReference>
<name>A0A1H7SM45_9BACT</name>
<organism evidence="10 11">
    <name type="scientific">Chitinophaga rupis</name>
    <dbReference type="NCBI Taxonomy" id="573321"/>
    <lineage>
        <taxon>Bacteria</taxon>
        <taxon>Pseudomonadati</taxon>
        <taxon>Bacteroidota</taxon>
        <taxon>Chitinophagia</taxon>
        <taxon>Chitinophagales</taxon>
        <taxon>Chitinophagaceae</taxon>
        <taxon>Chitinophaga</taxon>
    </lineage>
</organism>
<dbReference type="PANTHER" id="PTHR43014">
    <property type="entry name" value="MERCURIC REDUCTASE"/>
    <property type="match status" value="1"/>
</dbReference>
<feature type="domain" description="Pyridine nucleotide-disulphide oxidoreductase dimerisation" evidence="8">
    <location>
        <begin position="346"/>
        <end position="453"/>
    </location>
</feature>
<dbReference type="InterPro" id="IPR016156">
    <property type="entry name" value="FAD/NAD-linked_Rdtase_dimer_sf"/>
</dbReference>
<dbReference type="OrthoDB" id="9800167at2"/>
<keyword evidence="10" id="KW-0670">Pyruvate</keyword>
<sequence length="460" mass="49923">MMHFKAVIIGSGQGGTPLAKKLAKAGWTTALVEKRFIGGTCINDGCTPTKAMVASAKVAYTAANSQQWGVTVNGYSVNMESIVNRKNDVVQLFRGGSEKGLEQVEHLTIFHGEAVFTGPKALTIKLNSGTAEDITADYIFLDIGTTPQIPPVPGLEAVSWLTSTTILDLTTLPAHLLIIGGSYIALEFGQMFRRFGSEVSIIEKSPHLVSREDEDISEAVQKMLEAEGIRIFTNAQVQRVDEHSRGISCAIKVGEQTHTLEGSHLLLAAGRVPQTKAIQLDKAGVQTDDRGFIKVNDQLETNVPGIYALGDVTGGPAFTHISYNDHWVLYKNLVKGAATSVKDRQVPYTMFTDPQLGHIGLSVKEARKKGLDFTVCKMEMKRVARAIETGDTRGFMKALVEKGSYKILGATVFGSEGGELMTLLQMAMLGGITALQMKEMIFAHPLYAESLNNLFMQLDN</sequence>
<evidence type="ECO:0000256" key="1">
    <source>
        <dbReference type="ARBA" id="ARBA00007532"/>
    </source>
</evidence>
<comment type="similarity">
    <text evidence="1">Belongs to the class-I pyridine nucleotide-disulfide oxidoreductase family.</text>
</comment>
<feature type="binding site" evidence="6">
    <location>
        <position position="311"/>
    </location>
    <ligand>
        <name>FAD</name>
        <dbReference type="ChEBI" id="CHEBI:57692"/>
    </ligand>
</feature>
<dbReference type="InterPro" id="IPR036188">
    <property type="entry name" value="FAD/NAD-bd_sf"/>
</dbReference>
<feature type="binding site" evidence="6">
    <location>
        <position position="270"/>
    </location>
    <ligand>
        <name>NAD(+)</name>
        <dbReference type="ChEBI" id="CHEBI:57540"/>
    </ligand>
</feature>
<dbReference type="SUPFAM" id="SSF51905">
    <property type="entry name" value="FAD/NAD(P)-binding domain"/>
    <property type="match status" value="1"/>
</dbReference>
<evidence type="ECO:0000256" key="7">
    <source>
        <dbReference type="PIRSR" id="PIRSR000350-4"/>
    </source>
</evidence>
<feature type="active site" description="Proton acceptor" evidence="5">
    <location>
        <position position="444"/>
    </location>
</feature>
<dbReference type="PANTHER" id="PTHR43014:SF2">
    <property type="entry name" value="MERCURIC REDUCTASE"/>
    <property type="match status" value="1"/>
</dbReference>
<protein>
    <submittedName>
        <fullName evidence="10">Pyruvate/2-oxoglutarate dehydrogenase complex, dihydrolipoamide dehydrogenase (E3) component</fullName>
    </submittedName>
</protein>
<dbReference type="Pfam" id="PF07992">
    <property type="entry name" value="Pyr_redox_2"/>
    <property type="match status" value="1"/>
</dbReference>
<evidence type="ECO:0000256" key="6">
    <source>
        <dbReference type="PIRSR" id="PIRSR000350-3"/>
    </source>
</evidence>
<dbReference type="Proteomes" id="UP000198984">
    <property type="component" value="Unassembled WGS sequence"/>
</dbReference>
<evidence type="ECO:0000256" key="5">
    <source>
        <dbReference type="PIRSR" id="PIRSR000350-2"/>
    </source>
</evidence>